<dbReference type="AlphaFoldDB" id="A0AAD7GZI2"/>
<evidence type="ECO:0000313" key="2">
    <source>
        <dbReference type="EMBL" id="KAJ7708343.1"/>
    </source>
</evidence>
<protein>
    <recommendedName>
        <fullName evidence="1">DUF7330 domain-containing protein</fullName>
    </recommendedName>
</protein>
<dbReference type="EMBL" id="JARKIE010000004">
    <property type="protein sequence ID" value="KAJ7708343.1"/>
    <property type="molecule type" value="Genomic_DNA"/>
</dbReference>
<reference evidence="2" key="1">
    <citation type="submission" date="2023-03" db="EMBL/GenBank/DDBJ databases">
        <title>Massive genome expansion in bonnet fungi (Mycena s.s.) driven by repeated elements and novel gene families across ecological guilds.</title>
        <authorList>
            <consortium name="Lawrence Berkeley National Laboratory"/>
            <person name="Harder C.B."/>
            <person name="Miyauchi S."/>
            <person name="Viragh M."/>
            <person name="Kuo A."/>
            <person name="Thoen E."/>
            <person name="Andreopoulos B."/>
            <person name="Lu D."/>
            <person name="Skrede I."/>
            <person name="Drula E."/>
            <person name="Henrissat B."/>
            <person name="Morin E."/>
            <person name="Kohler A."/>
            <person name="Barry K."/>
            <person name="LaButti K."/>
            <person name="Morin E."/>
            <person name="Salamov A."/>
            <person name="Lipzen A."/>
            <person name="Mereny Z."/>
            <person name="Hegedus B."/>
            <person name="Baldrian P."/>
            <person name="Stursova M."/>
            <person name="Weitz H."/>
            <person name="Taylor A."/>
            <person name="Grigoriev I.V."/>
            <person name="Nagy L.G."/>
            <person name="Martin F."/>
            <person name="Kauserud H."/>
        </authorList>
    </citation>
    <scope>NUCLEOTIDE SEQUENCE</scope>
    <source>
        <strain evidence="2">CBHHK067</strain>
    </source>
</reference>
<sequence length="204" mass="22953">MLSRSHQIRYTQRRRTHTIAARVTANQIKCILRSLRARATSRSASYVVFRCTHVEANILQNPTPPARIFVETSATFGQTRIYLPRTFHGPLKIWSWARAPCLSTALMRSCAPLREEGGTTVLFVGDIGAWSAGNERADQLKAETAFGVVWVGYFGEEDECARALGGVLGYWGRNLVGALLLLCVIRWVPSLLWRGFCGLFWFIF</sequence>
<feature type="domain" description="DUF7330" evidence="1">
    <location>
        <begin position="52"/>
        <end position="156"/>
    </location>
</feature>
<name>A0AAD7GZI2_MYCRO</name>
<evidence type="ECO:0000313" key="3">
    <source>
        <dbReference type="Proteomes" id="UP001221757"/>
    </source>
</evidence>
<dbReference type="Pfam" id="PF24016">
    <property type="entry name" value="DUF7330"/>
    <property type="match status" value="1"/>
</dbReference>
<organism evidence="2 3">
    <name type="scientific">Mycena rosella</name>
    <name type="common">Pink bonnet</name>
    <name type="synonym">Agaricus rosellus</name>
    <dbReference type="NCBI Taxonomy" id="1033263"/>
    <lineage>
        <taxon>Eukaryota</taxon>
        <taxon>Fungi</taxon>
        <taxon>Dikarya</taxon>
        <taxon>Basidiomycota</taxon>
        <taxon>Agaricomycotina</taxon>
        <taxon>Agaricomycetes</taxon>
        <taxon>Agaricomycetidae</taxon>
        <taxon>Agaricales</taxon>
        <taxon>Marasmiineae</taxon>
        <taxon>Mycenaceae</taxon>
        <taxon>Mycena</taxon>
    </lineage>
</organism>
<gene>
    <name evidence="2" type="ORF">B0H17DRAFT_454757</name>
</gene>
<comment type="caution">
    <text evidence="2">The sequence shown here is derived from an EMBL/GenBank/DDBJ whole genome shotgun (WGS) entry which is preliminary data.</text>
</comment>
<evidence type="ECO:0000259" key="1">
    <source>
        <dbReference type="Pfam" id="PF24016"/>
    </source>
</evidence>
<dbReference type="Proteomes" id="UP001221757">
    <property type="component" value="Unassembled WGS sequence"/>
</dbReference>
<dbReference type="InterPro" id="IPR055754">
    <property type="entry name" value="DUF7330"/>
</dbReference>
<keyword evidence="3" id="KW-1185">Reference proteome</keyword>
<accession>A0AAD7GZI2</accession>
<proteinExistence type="predicted"/>